<dbReference type="Gene3D" id="3.30.70.3550">
    <property type="entry name" value="Leucyl/phenylalanyl-tRNA-protein transferase, N-terminal domain"/>
    <property type="match status" value="1"/>
</dbReference>
<dbReference type="InterPro" id="IPR042221">
    <property type="entry name" value="Leu/Phe-tRNA_Trfase_N"/>
</dbReference>
<comment type="similarity">
    <text evidence="4">Belongs to the L/F-transferase family.</text>
</comment>
<dbReference type="Proteomes" id="UP000436822">
    <property type="component" value="Unassembled WGS sequence"/>
</dbReference>
<organism evidence="5 6">
    <name type="scientific">Litoreibacter roseus</name>
    <dbReference type="NCBI Taxonomy" id="2601869"/>
    <lineage>
        <taxon>Bacteria</taxon>
        <taxon>Pseudomonadati</taxon>
        <taxon>Pseudomonadota</taxon>
        <taxon>Alphaproteobacteria</taxon>
        <taxon>Rhodobacterales</taxon>
        <taxon>Roseobacteraceae</taxon>
        <taxon>Litoreibacter</taxon>
    </lineage>
</organism>
<keyword evidence="1 4" id="KW-0963">Cytoplasm</keyword>
<evidence type="ECO:0000256" key="2">
    <source>
        <dbReference type="ARBA" id="ARBA00022679"/>
    </source>
</evidence>
<comment type="function">
    <text evidence="4">Functions in the N-end rule pathway of protein degradation where it conjugates Leu, Phe and, less efficiently, Met from aminoacyl-tRNAs to the N-termini of proteins containing an N-terminal arginine or lysine.</text>
</comment>
<comment type="caution">
    <text evidence="5">The sequence shown here is derived from an EMBL/GenBank/DDBJ whole genome shotgun (WGS) entry which is preliminary data.</text>
</comment>
<dbReference type="NCBIfam" id="TIGR00667">
    <property type="entry name" value="aat"/>
    <property type="match status" value="1"/>
</dbReference>
<evidence type="ECO:0000256" key="3">
    <source>
        <dbReference type="ARBA" id="ARBA00023315"/>
    </source>
</evidence>
<evidence type="ECO:0000256" key="1">
    <source>
        <dbReference type="ARBA" id="ARBA00022490"/>
    </source>
</evidence>
<dbReference type="GO" id="GO:0030163">
    <property type="term" value="P:protein catabolic process"/>
    <property type="evidence" value="ECO:0007669"/>
    <property type="project" value="UniProtKB-UniRule"/>
</dbReference>
<dbReference type="PANTHER" id="PTHR30098">
    <property type="entry name" value="LEUCYL/PHENYLALANYL-TRNA--PROTEIN TRANSFERASE"/>
    <property type="match status" value="1"/>
</dbReference>
<accession>A0A6N6JJW7</accession>
<comment type="catalytic activity">
    <reaction evidence="4">
        <text>N-terminal L-arginyl-[protein] + L-leucyl-tRNA(Leu) = N-terminal L-leucyl-L-arginyl-[protein] + tRNA(Leu) + H(+)</text>
        <dbReference type="Rhea" id="RHEA:50416"/>
        <dbReference type="Rhea" id="RHEA-COMP:9613"/>
        <dbReference type="Rhea" id="RHEA-COMP:9622"/>
        <dbReference type="Rhea" id="RHEA-COMP:12672"/>
        <dbReference type="Rhea" id="RHEA-COMP:12673"/>
        <dbReference type="ChEBI" id="CHEBI:15378"/>
        <dbReference type="ChEBI" id="CHEBI:64719"/>
        <dbReference type="ChEBI" id="CHEBI:78442"/>
        <dbReference type="ChEBI" id="CHEBI:78494"/>
        <dbReference type="ChEBI" id="CHEBI:133044"/>
        <dbReference type="EC" id="2.3.2.6"/>
    </reaction>
</comment>
<dbReference type="GO" id="GO:0008914">
    <property type="term" value="F:leucyl-tRNA--protein transferase activity"/>
    <property type="evidence" value="ECO:0007669"/>
    <property type="project" value="UniProtKB-UniRule"/>
</dbReference>
<dbReference type="HAMAP" id="MF_00688">
    <property type="entry name" value="Leu_Phe_trans"/>
    <property type="match status" value="1"/>
</dbReference>
<name>A0A6N6JJW7_9RHOB</name>
<dbReference type="RefSeq" id="WP_159808884.1">
    <property type="nucleotide sequence ID" value="NZ_BLJE01000003.1"/>
</dbReference>
<dbReference type="EMBL" id="BLJE01000003">
    <property type="protein sequence ID" value="GFE66150.1"/>
    <property type="molecule type" value="Genomic_DNA"/>
</dbReference>
<reference evidence="5 6" key="1">
    <citation type="submission" date="2019-12" db="EMBL/GenBank/DDBJ databases">
        <title>Litoreibacter badius sp. nov., a novel bacteriochlorophyll a-containing bacterium in the genus Litoreibacter.</title>
        <authorList>
            <person name="Kanamuro M."/>
            <person name="Takabe Y."/>
            <person name="Mori K."/>
            <person name="Takaichi S."/>
            <person name="Hanada S."/>
        </authorList>
    </citation>
    <scope>NUCLEOTIDE SEQUENCE [LARGE SCALE GENOMIC DNA]</scope>
    <source>
        <strain evidence="5 6">K6</strain>
    </source>
</reference>
<dbReference type="SUPFAM" id="SSF55729">
    <property type="entry name" value="Acyl-CoA N-acyltransferases (Nat)"/>
    <property type="match status" value="1"/>
</dbReference>
<dbReference type="Gene3D" id="3.40.630.70">
    <property type="entry name" value="Leucyl/phenylalanyl-tRNA-protein transferase, C-terminal domain"/>
    <property type="match status" value="1"/>
</dbReference>
<dbReference type="EC" id="2.3.2.6" evidence="4"/>
<dbReference type="Pfam" id="PF03588">
    <property type="entry name" value="Leu_Phe_trans"/>
    <property type="match status" value="1"/>
</dbReference>
<keyword evidence="6" id="KW-1185">Reference proteome</keyword>
<evidence type="ECO:0000313" key="5">
    <source>
        <dbReference type="EMBL" id="GFE66150.1"/>
    </source>
</evidence>
<comment type="catalytic activity">
    <reaction evidence="4">
        <text>L-phenylalanyl-tRNA(Phe) + an N-terminal L-alpha-aminoacyl-[protein] = an N-terminal L-phenylalanyl-L-alpha-aminoacyl-[protein] + tRNA(Phe)</text>
        <dbReference type="Rhea" id="RHEA:43632"/>
        <dbReference type="Rhea" id="RHEA-COMP:9668"/>
        <dbReference type="Rhea" id="RHEA-COMP:9699"/>
        <dbReference type="Rhea" id="RHEA-COMP:10636"/>
        <dbReference type="Rhea" id="RHEA-COMP:10637"/>
        <dbReference type="ChEBI" id="CHEBI:78442"/>
        <dbReference type="ChEBI" id="CHEBI:78531"/>
        <dbReference type="ChEBI" id="CHEBI:78597"/>
        <dbReference type="ChEBI" id="CHEBI:83561"/>
        <dbReference type="EC" id="2.3.2.6"/>
    </reaction>
</comment>
<evidence type="ECO:0000256" key="4">
    <source>
        <dbReference type="HAMAP-Rule" id="MF_00688"/>
    </source>
</evidence>
<evidence type="ECO:0000313" key="6">
    <source>
        <dbReference type="Proteomes" id="UP000436822"/>
    </source>
</evidence>
<sequence>MSYDLTPSLVLNAYARGIFPMAESRDDDDIYWLEPEQRGILPLDGFHISRSLRKTLQREPYQIKIDTNFVGVVEGCADRSETWINDTIFAIYMDLFRAGHAHCIEVWDKEDLVGGVYGVCLRAAFFGESMFSRRRDASKIALAYLVSRLRFGGFQLFDMQFLTSHLASLGGIEVSRDAYRKKLKAALQADGNFLRQPQAVSAHQVCNE</sequence>
<dbReference type="InterPro" id="IPR004616">
    <property type="entry name" value="Leu/Phe-tRNA_Trfase"/>
</dbReference>
<protein>
    <recommendedName>
        <fullName evidence="4">Leucyl/phenylalanyl-tRNA--protein transferase</fullName>
        <ecNumber evidence="4">2.3.2.6</ecNumber>
    </recommendedName>
    <alternativeName>
        <fullName evidence="4">L/F-transferase</fullName>
    </alternativeName>
    <alternativeName>
        <fullName evidence="4">Leucyltransferase</fullName>
    </alternativeName>
    <alternativeName>
        <fullName evidence="4">Phenyalanyltransferase</fullName>
    </alternativeName>
</protein>
<dbReference type="InterPro" id="IPR042203">
    <property type="entry name" value="Leu/Phe-tRNA_Trfase_C"/>
</dbReference>
<gene>
    <name evidence="4 5" type="primary">aat</name>
    <name evidence="5" type="ORF">KIN_32240</name>
</gene>
<dbReference type="AlphaFoldDB" id="A0A6N6JJW7"/>
<keyword evidence="3 4" id="KW-0012">Acyltransferase</keyword>
<keyword evidence="2 4" id="KW-0808">Transferase</keyword>
<dbReference type="GO" id="GO:0005737">
    <property type="term" value="C:cytoplasm"/>
    <property type="evidence" value="ECO:0007669"/>
    <property type="project" value="UniProtKB-SubCell"/>
</dbReference>
<comment type="catalytic activity">
    <reaction evidence="4">
        <text>N-terminal L-lysyl-[protein] + L-leucyl-tRNA(Leu) = N-terminal L-leucyl-L-lysyl-[protein] + tRNA(Leu) + H(+)</text>
        <dbReference type="Rhea" id="RHEA:12340"/>
        <dbReference type="Rhea" id="RHEA-COMP:9613"/>
        <dbReference type="Rhea" id="RHEA-COMP:9622"/>
        <dbReference type="Rhea" id="RHEA-COMP:12670"/>
        <dbReference type="Rhea" id="RHEA-COMP:12671"/>
        <dbReference type="ChEBI" id="CHEBI:15378"/>
        <dbReference type="ChEBI" id="CHEBI:65249"/>
        <dbReference type="ChEBI" id="CHEBI:78442"/>
        <dbReference type="ChEBI" id="CHEBI:78494"/>
        <dbReference type="ChEBI" id="CHEBI:133043"/>
        <dbReference type="EC" id="2.3.2.6"/>
    </reaction>
</comment>
<dbReference type="InterPro" id="IPR016181">
    <property type="entry name" value="Acyl_CoA_acyltransferase"/>
</dbReference>
<comment type="subcellular location">
    <subcellularLocation>
        <location evidence="4">Cytoplasm</location>
    </subcellularLocation>
</comment>
<proteinExistence type="inferred from homology"/>
<dbReference type="OrthoDB" id="9790282at2"/>
<dbReference type="PANTHER" id="PTHR30098:SF2">
    <property type="entry name" value="LEUCYL_PHENYLALANYL-TRNA--PROTEIN TRANSFERASE"/>
    <property type="match status" value="1"/>
</dbReference>